<proteinExistence type="predicted"/>
<feature type="region of interest" description="Disordered" evidence="1">
    <location>
        <begin position="485"/>
        <end position="507"/>
    </location>
</feature>
<name>A0A9J5XD64_SOLCO</name>
<sequence>MAIGPVEFMIVFQVMDMDTSYNFLLGSPWRIMALVVTSTLYQIGKFEYDHQEIIVHGEDDLPIYKDPYIPYIEAKERSTTILKYGYQPGKGLGQCLQGIVDPITLLGNQGTSGLRYKQTKRNRDKVKNYKRIDWVLPQPIPHISHSFINPQGPKMEASFTHEYIEEVIKDLSQLFYEANMVQVAEGTSHAYVQLVGSSFELNNWEATPFPIRKESCFVYAGFDNITCMWNSLPDLKELYILESPSQEVQYVPKIKAPELTKRKLQRLCNQGFGVVLEILLKHASENDPQAAKRASRSISEITHREMPTLAPPAPPVVPPPRLLNRLKGDVALGPYNPSWVCEFHTAYGKQVSKSKTKANEFTPIKSITIRGVEVGCSEEYINIVLDRPPGSTLSYEGLPTTQNLEDLNGGLRQELISKKGFEYSCPLLEMAMRAKQKHTSFPFQVLIKELCQRFRVPRDTARYFDATPSSSTDIRHIKAEYTTEEAGTRRTSLVDTSPKASLPTPTYGSSGSRNLLFSQPTKFTQAKFLRMGHLSHSANVRVTLLERFVSLIIETSIDTLTTRVKACESRLGETFEILALKGGDYLKSTDFTSLLEVADDLDAPETSEIPLTTAGDVPNDEAAVDESDAETDEE</sequence>
<keyword evidence="4" id="KW-1185">Reference proteome</keyword>
<accession>A0A9J5XD64</accession>
<dbReference type="OrthoDB" id="1300148at2759"/>
<dbReference type="InterPro" id="IPR000467">
    <property type="entry name" value="G_patch_dom"/>
</dbReference>
<reference evidence="3 4" key="1">
    <citation type="submission" date="2020-09" db="EMBL/GenBank/DDBJ databases">
        <title>De no assembly of potato wild relative species, Solanum commersonii.</title>
        <authorList>
            <person name="Cho K."/>
        </authorList>
    </citation>
    <scope>NUCLEOTIDE SEQUENCE [LARGE SCALE GENOMIC DNA]</scope>
    <source>
        <strain evidence="3">LZ3.2</strain>
        <tissue evidence="3">Leaf</tissue>
    </source>
</reference>
<dbReference type="PANTHER" id="PTHR33180">
    <property type="entry name" value="PHOTOSYSTEM II CP43 REACTION CENTER PROTEIN"/>
    <property type="match status" value="1"/>
</dbReference>
<dbReference type="Proteomes" id="UP000824120">
    <property type="component" value="Chromosome 9"/>
</dbReference>
<feature type="compositionally biased region" description="Acidic residues" evidence="1">
    <location>
        <begin position="618"/>
        <end position="634"/>
    </location>
</feature>
<evidence type="ECO:0000259" key="2">
    <source>
        <dbReference type="PROSITE" id="PS50174"/>
    </source>
</evidence>
<dbReference type="SMART" id="SM00443">
    <property type="entry name" value="G_patch"/>
    <property type="match status" value="1"/>
</dbReference>
<gene>
    <name evidence="3" type="ORF">H5410_045592</name>
</gene>
<comment type="caution">
    <text evidence="3">The sequence shown here is derived from an EMBL/GenBank/DDBJ whole genome shotgun (WGS) entry which is preliminary data.</text>
</comment>
<feature type="domain" description="G-patch" evidence="2">
    <location>
        <begin position="81"/>
        <end position="119"/>
    </location>
</feature>
<organism evidence="3 4">
    <name type="scientific">Solanum commersonii</name>
    <name type="common">Commerson's wild potato</name>
    <name type="synonym">Commerson's nightshade</name>
    <dbReference type="NCBI Taxonomy" id="4109"/>
    <lineage>
        <taxon>Eukaryota</taxon>
        <taxon>Viridiplantae</taxon>
        <taxon>Streptophyta</taxon>
        <taxon>Embryophyta</taxon>
        <taxon>Tracheophyta</taxon>
        <taxon>Spermatophyta</taxon>
        <taxon>Magnoliopsida</taxon>
        <taxon>eudicotyledons</taxon>
        <taxon>Gunneridae</taxon>
        <taxon>Pentapetalae</taxon>
        <taxon>asterids</taxon>
        <taxon>lamiids</taxon>
        <taxon>Solanales</taxon>
        <taxon>Solanaceae</taxon>
        <taxon>Solanoideae</taxon>
        <taxon>Solaneae</taxon>
        <taxon>Solanum</taxon>
    </lineage>
</organism>
<feature type="region of interest" description="Disordered" evidence="1">
    <location>
        <begin position="605"/>
        <end position="634"/>
    </location>
</feature>
<dbReference type="Pfam" id="PF01585">
    <property type="entry name" value="G-patch"/>
    <property type="match status" value="1"/>
</dbReference>
<dbReference type="GO" id="GO:0003676">
    <property type="term" value="F:nucleic acid binding"/>
    <property type="evidence" value="ECO:0007669"/>
    <property type="project" value="InterPro"/>
</dbReference>
<evidence type="ECO:0000256" key="1">
    <source>
        <dbReference type="SAM" id="MobiDB-lite"/>
    </source>
</evidence>
<evidence type="ECO:0000313" key="3">
    <source>
        <dbReference type="EMBL" id="KAG5585158.1"/>
    </source>
</evidence>
<dbReference type="EMBL" id="JACXVP010000009">
    <property type="protein sequence ID" value="KAG5585158.1"/>
    <property type="molecule type" value="Genomic_DNA"/>
</dbReference>
<evidence type="ECO:0000313" key="4">
    <source>
        <dbReference type="Proteomes" id="UP000824120"/>
    </source>
</evidence>
<protein>
    <recommendedName>
        <fullName evidence="2">G-patch domain-containing protein</fullName>
    </recommendedName>
</protein>
<dbReference type="PANTHER" id="PTHR33180:SF31">
    <property type="entry name" value="POLYPROTEIN PROTEIN"/>
    <property type="match status" value="1"/>
</dbReference>
<dbReference type="PROSITE" id="PS50174">
    <property type="entry name" value="G_PATCH"/>
    <property type="match status" value="1"/>
</dbReference>
<dbReference type="AlphaFoldDB" id="A0A9J5XD64"/>
<feature type="compositionally biased region" description="Polar residues" evidence="1">
    <location>
        <begin position="489"/>
        <end position="507"/>
    </location>
</feature>